<feature type="domain" description="T6SS Phospholipase effector Tle1-like catalytic" evidence="1">
    <location>
        <begin position="3"/>
        <end position="256"/>
    </location>
</feature>
<protein>
    <submittedName>
        <fullName evidence="2">DUF2235 domain-containing protein</fullName>
    </submittedName>
</protein>
<sequence>MAKTIVICIDGTGDQIQVNATNVLRLATVAVGRGDAQHVYYDPGVGTQGKPTHSLLGESEVLKLFDLGIGLGIYDKIGNAYSLLMAAYQPGDRLMLFGFSRGAYIVRALAGMVAKIGILDPLRANLLPYAIKLYADPDNAELAESFAQTFCHRDARINFLGLWDTVKSVFAVELWPPEVSGVSLPFTLNNDKVDVVRHAVSIDEKRRFFRTNLWHALPGQDVAQVWFAGGHCDIGGSYPPEASGLSRIALDWMLDEAVVHGLLVDPARRAALPGQPDPLAPLHNRIHGLVNLIPEIIPKWGRRPPDGHKALFLPLGEPRYIAPGAVVHASVAARLNAGIGYAPVNLPADYRVYGEN</sequence>
<dbReference type="EMBL" id="SIHO01000002">
    <property type="protein sequence ID" value="TFU03144.1"/>
    <property type="molecule type" value="Genomic_DNA"/>
</dbReference>
<proteinExistence type="predicted"/>
<reference evidence="2 3" key="1">
    <citation type="submission" date="2019-02" db="EMBL/GenBank/DDBJ databases">
        <title>Polymorphobacter sp. isolated from the lake at the Tibet of China.</title>
        <authorList>
            <person name="Li A."/>
        </authorList>
    </citation>
    <scope>NUCLEOTIDE SEQUENCE [LARGE SCALE GENOMIC DNA]</scope>
    <source>
        <strain evidence="2 3">DJ1R-1</strain>
    </source>
</reference>
<dbReference type="PANTHER" id="PTHR33840:SF1">
    <property type="entry name" value="TLE1 PHOSPHOLIPASE DOMAIN-CONTAINING PROTEIN"/>
    <property type="match status" value="1"/>
</dbReference>
<organism evidence="2 3">
    <name type="scientific">Glacieibacterium arshaanense</name>
    <dbReference type="NCBI Taxonomy" id="2511025"/>
    <lineage>
        <taxon>Bacteria</taxon>
        <taxon>Pseudomonadati</taxon>
        <taxon>Pseudomonadota</taxon>
        <taxon>Alphaproteobacteria</taxon>
        <taxon>Sphingomonadales</taxon>
        <taxon>Sphingosinicellaceae</taxon>
        <taxon>Glacieibacterium</taxon>
    </lineage>
</organism>
<dbReference type="RefSeq" id="WP_135245736.1">
    <property type="nucleotide sequence ID" value="NZ_SIHO01000002.1"/>
</dbReference>
<evidence type="ECO:0000313" key="3">
    <source>
        <dbReference type="Proteomes" id="UP000297737"/>
    </source>
</evidence>
<evidence type="ECO:0000313" key="2">
    <source>
        <dbReference type="EMBL" id="TFU03144.1"/>
    </source>
</evidence>
<evidence type="ECO:0000259" key="1">
    <source>
        <dbReference type="Pfam" id="PF09994"/>
    </source>
</evidence>
<dbReference type="InterPro" id="IPR018712">
    <property type="entry name" value="Tle1-like_cat"/>
</dbReference>
<name>A0A4Y9ENF9_9SPHN</name>
<dbReference type="AlphaFoldDB" id="A0A4Y9ENF9"/>
<dbReference type="Pfam" id="PF09994">
    <property type="entry name" value="T6SS_Tle1-like_cat"/>
    <property type="match status" value="1"/>
</dbReference>
<dbReference type="PANTHER" id="PTHR33840">
    <property type="match status" value="1"/>
</dbReference>
<dbReference type="OrthoDB" id="4378831at2"/>
<dbReference type="InterPro" id="IPR029058">
    <property type="entry name" value="AB_hydrolase_fold"/>
</dbReference>
<dbReference type="SUPFAM" id="SSF53474">
    <property type="entry name" value="alpha/beta-Hydrolases"/>
    <property type="match status" value="1"/>
</dbReference>
<accession>A0A4Y9ENF9</accession>
<comment type="caution">
    <text evidence="2">The sequence shown here is derived from an EMBL/GenBank/DDBJ whole genome shotgun (WGS) entry which is preliminary data.</text>
</comment>
<dbReference type="Proteomes" id="UP000297737">
    <property type="component" value="Unassembled WGS sequence"/>
</dbReference>
<keyword evidence="3" id="KW-1185">Reference proteome</keyword>
<gene>
    <name evidence="2" type="ORF">EUV02_08080</name>
</gene>